<comment type="subcellular location">
    <subcellularLocation>
        <location evidence="1">Cell inner membrane</location>
        <topology evidence="1">Lipid-anchor</topology>
    </subcellularLocation>
</comment>
<evidence type="ECO:0000256" key="2">
    <source>
        <dbReference type="ARBA" id="ARBA00009477"/>
    </source>
</evidence>
<dbReference type="Gene3D" id="2.40.50.100">
    <property type="match status" value="1"/>
</dbReference>
<keyword evidence="4" id="KW-0732">Signal</keyword>
<dbReference type="KEGG" id="vck:PG915_10920"/>
<dbReference type="SUPFAM" id="SSF111369">
    <property type="entry name" value="HlyD-like secretion proteins"/>
    <property type="match status" value="1"/>
</dbReference>
<comment type="similarity">
    <text evidence="2">Belongs to the membrane fusion protein (MFP) (TC 8.A.1) family.</text>
</comment>
<dbReference type="InterPro" id="IPR058627">
    <property type="entry name" value="MdtA-like_C"/>
</dbReference>
<dbReference type="Pfam" id="PF25944">
    <property type="entry name" value="Beta-barrel_RND"/>
    <property type="match status" value="1"/>
</dbReference>
<organism evidence="9">
    <name type="scientific">Vibrio chaetopteri</name>
    <dbReference type="NCBI Taxonomy" id="3016528"/>
    <lineage>
        <taxon>Bacteria</taxon>
        <taxon>Pseudomonadati</taxon>
        <taxon>Pseudomonadota</taxon>
        <taxon>Gammaproteobacteria</taxon>
        <taxon>Vibrionales</taxon>
        <taxon>Vibrionaceae</taxon>
        <taxon>Vibrio</taxon>
    </lineage>
</organism>
<feature type="domain" description="Multidrug resistance protein MdtA-like C-terminal permuted SH3" evidence="8">
    <location>
        <begin position="300"/>
        <end position="357"/>
    </location>
</feature>
<dbReference type="Pfam" id="PF25876">
    <property type="entry name" value="HH_MFP_RND"/>
    <property type="match status" value="1"/>
</dbReference>
<dbReference type="AlphaFoldDB" id="A0AAU8BH64"/>
<dbReference type="InterPro" id="IPR058625">
    <property type="entry name" value="MdtA-like_BSH"/>
</dbReference>
<dbReference type="NCBIfam" id="TIGR01730">
    <property type="entry name" value="RND_mfp"/>
    <property type="match status" value="1"/>
</dbReference>
<evidence type="ECO:0000256" key="4">
    <source>
        <dbReference type="SAM" id="SignalP"/>
    </source>
</evidence>
<dbReference type="RefSeq" id="WP_353496559.1">
    <property type="nucleotide sequence ID" value="NZ_CP115920.1"/>
</dbReference>
<evidence type="ECO:0000259" key="6">
    <source>
        <dbReference type="Pfam" id="PF25917"/>
    </source>
</evidence>
<dbReference type="PANTHER" id="PTHR30158">
    <property type="entry name" value="ACRA/E-RELATED COMPONENT OF DRUG EFFLUX TRANSPORTER"/>
    <property type="match status" value="1"/>
</dbReference>
<protein>
    <submittedName>
        <fullName evidence="9">Efflux RND transporter periplasmic adaptor subunit</fullName>
    </submittedName>
</protein>
<evidence type="ECO:0000259" key="5">
    <source>
        <dbReference type="Pfam" id="PF25876"/>
    </source>
</evidence>
<sequence>MTKTAISTALSLSLLFLSGCGAEQNTDLLPSSVEVSTVAVTQSDVFPTTEYVGRTRAPEDVQIRPLVSGRLITKAVAEGADVKKGELLYELDPQPFQVRLNAAKAELAKTKAKMLQAQRTLQRAVKLYKEGSLSPLEFEEVELEETTSIAAFEIAKSEFDNAQLELNWTKIYSPIDGRVSNSVYSIGDIVTPEGQPLTTVVKLDTTWVNIAVNETSGLAEFQEAMLLDEKHASDFEVHLKLANGATYPYLGQVGFVDNRVDVETGTITVRLNFPNPDLLLLPGQYVTVEVVDDSLTPLSVPSESVQFDQGGHFVYVVDSKNLIEKRYIKWYQQLDAVFLVESGVEAGEQVVSEGLQKIKPGSSVSTNITDSSTVASATTEG</sequence>
<evidence type="ECO:0000256" key="1">
    <source>
        <dbReference type="ARBA" id="ARBA00004519"/>
    </source>
</evidence>
<feature type="region of interest" description="Disordered" evidence="3">
    <location>
        <begin position="362"/>
        <end position="381"/>
    </location>
</feature>
<evidence type="ECO:0000256" key="3">
    <source>
        <dbReference type="SAM" id="MobiDB-lite"/>
    </source>
</evidence>
<proteinExistence type="inferred from homology"/>
<dbReference type="GO" id="GO:0022857">
    <property type="term" value="F:transmembrane transporter activity"/>
    <property type="evidence" value="ECO:0007669"/>
    <property type="project" value="InterPro"/>
</dbReference>
<dbReference type="GO" id="GO:0030313">
    <property type="term" value="C:cell envelope"/>
    <property type="evidence" value="ECO:0007669"/>
    <property type="project" value="UniProtKB-SubCell"/>
</dbReference>
<evidence type="ECO:0000259" key="8">
    <source>
        <dbReference type="Pfam" id="PF25967"/>
    </source>
</evidence>
<dbReference type="Gene3D" id="1.10.287.470">
    <property type="entry name" value="Helix hairpin bin"/>
    <property type="match status" value="1"/>
</dbReference>
<dbReference type="InterPro" id="IPR058624">
    <property type="entry name" value="MdtA-like_HH"/>
</dbReference>
<feature type="chain" id="PRO_5043952827" evidence="4">
    <location>
        <begin position="23"/>
        <end position="381"/>
    </location>
</feature>
<gene>
    <name evidence="9" type="ORF">PG915_10920</name>
</gene>
<feature type="signal peptide" evidence="4">
    <location>
        <begin position="1"/>
        <end position="22"/>
    </location>
</feature>
<evidence type="ECO:0000313" key="9">
    <source>
        <dbReference type="EMBL" id="XCD15104.1"/>
    </source>
</evidence>
<dbReference type="EMBL" id="CP115920">
    <property type="protein sequence ID" value="XCD15104.1"/>
    <property type="molecule type" value="Genomic_DNA"/>
</dbReference>
<feature type="domain" description="Multidrug resistance protein MdtA-like beta-barrel" evidence="7">
    <location>
        <begin position="226"/>
        <end position="290"/>
    </location>
</feature>
<name>A0AAU8BH64_9VIBR</name>
<accession>A0AAU8BH64</accession>
<dbReference type="InterPro" id="IPR006143">
    <property type="entry name" value="RND_pump_MFP"/>
</dbReference>
<feature type="domain" description="Multidrug resistance protein MdtA-like alpha-helical hairpin" evidence="5">
    <location>
        <begin position="100"/>
        <end position="169"/>
    </location>
</feature>
<dbReference type="Gene3D" id="2.40.30.170">
    <property type="match status" value="1"/>
</dbReference>
<reference evidence="9" key="1">
    <citation type="submission" date="2023-01" db="EMBL/GenBank/DDBJ databases">
        <title>Vibrio sp. CB1-14 genome sequencing.</title>
        <authorList>
            <person name="Otstavnykh N."/>
            <person name="Isaeva M."/>
            <person name="Meleshko D."/>
        </authorList>
    </citation>
    <scope>NUCLEOTIDE SEQUENCE</scope>
    <source>
        <strain evidence="9">CB1-14</strain>
    </source>
</reference>
<dbReference type="Gene3D" id="2.40.420.20">
    <property type="match status" value="1"/>
</dbReference>
<dbReference type="GO" id="GO:0005886">
    <property type="term" value="C:plasma membrane"/>
    <property type="evidence" value="ECO:0007669"/>
    <property type="project" value="TreeGrafter"/>
</dbReference>
<dbReference type="Pfam" id="PF25917">
    <property type="entry name" value="BSH_RND"/>
    <property type="match status" value="1"/>
</dbReference>
<dbReference type="Pfam" id="PF25967">
    <property type="entry name" value="RND-MFP_C"/>
    <property type="match status" value="1"/>
</dbReference>
<dbReference type="GO" id="GO:0046677">
    <property type="term" value="P:response to antibiotic"/>
    <property type="evidence" value="ECO:0007669"/>
    <property type="project" value="TreeGrafter"/>
</dbReference>
<evidence type="ECO:0000259" key="7">
    <source>
        <dbReference type="Pfam" id="PF25944"/>
    </source>
</evidence>
<feature type="domain" description="Multidrug resistance protein MdtA-like barrel-sandwich hybrid" evidence="6">
    <location>
        <begin position="60"/>
        <end position="201"/>
    </location>
</feature>
<dbReference type="PROSITE" id="PS51257">
    <property type="entry name" value="PROKAR_LIPOPROTEIN"/>
    <property type="match status" value="1"/>
</dbReference>
<dbReference type="InterPro" id="IPR058626">
    <property type="entry name" value="MdtA-like_b-barrel"/>
</dbReference>